<feature type="transmembrane region" description="Helical" evidence="1">
    <location>
        <begin position="405"/>
        <end position="425"/>
    </location>
</feature>
<keyword evidence="1" id="KW-1133">Transmembrane helix</keyword>
<dbReference type="STRING" id="2880.D8LHB2"/>
<dbReference type="EMBL" id="FN649750">
    <property type="protein sequence ID" value="CBN74331.1"/>
    <property type="molecule type" value="Genomic_DNA"/>
</dbReference>
<sequence length="550" mass="58392">MVQMMGSSLEAGLGDIFKEPDERILKAVEKAGNRAVPSDVAALAGVDLNVAKRGLVNLANIVGGDLEVSKDGDVVYNFPSNFRASLLSKSAYRRGVEAVRAAWPVIFYGIRVSFGVVLLASIALIFSTIFFAATYANSSSDDNRDRRRGGGGFDGGYGGRGIGFNTYFGPSPFDFFYYRPYYGYYGTPVGRGGQRGDPEEMGILESIFSFIFGDGDPNADMDQRRVEAAATLIRGNGGAVSAEQLAPLLTPEALRSSDSSVVDESFVLPILTALDGAPEVTADGDIVYVFPSLQTSAMGTGTAATQIGSKESARLAGLKSLSTADLRVALEAVGVRAMSMFERSELIDAAMAAGIAKLDNGNIVLEPRTSRGSSSSSGGGRGVVIPEPLMEETKPFSVAAGWKKFAAGVLGAVNLGGALYLRQLLSGPAFAGVTLPGYYGFVQGALPFLLTYAVALNVIPAVRFVLNKRENAKIEGRNFLRRKWAEAGRSGGAVVSRKLKAAKTMTTDMKVIKPEDVEYTTAKTLADQGINQDDDLLDDFDARLKSSKKE</sequence>
<keyword evidence="1" id="KW-0812">Transmembrane</keyword>
<keyword evidence="3" id="KW-1185">Reference proteome</keyword>
<accession>D8LHB2</accession>
<proteinExistence type="predicted"/>
<name>D8LHB2_ECTSI</name>
<dbReference type="OMA" id="PLIRYFW"/>
<feature type="transmembrane region" description="Helical" evidence="1">
    <location>
        <begin position="112"/>
        <end position="136"/>
    </location>
</feature>
<dbReference type="InterPro" id="IPR044200">
    <property type="entry name" value="At5g03900-like"/>
</dbReference>
<dbReference type="EMBL" id="FN648364">
    <property type="protein sequence ID" value="CBN74331.1"/>
    <property type="molecule type" value="Genomic_DNA"/>
</dbReference>
<dbReference type="PANTHER" id="PTHR47380:SF4">
    <property type="entry name" value="OS02G0533000 PROTEIN"/>
    <property type="match status" value="1"/>
</dbReference>
<protein>
    <submittedName>
        <fullName evidence="2">Uncharacterized protein</fullName>
    </submittedName>
</protein>
<organism evidence="2 3">
    <name type="scientific">Ectocarpus siliculosus</name>
    <name type="common">Brown alga</name>
    <name type="synonym">Conferva siliculosa</name>
    <dbReference type="NCBI Taxonomy" id="2880"/>
    <lineage>
        <taxon>Eukaryota</taxon>
        <taxon>Sar</taxon>
        <taxon>Stramenopiles</taxon>
        <taxon>Ochrophyta</taxon>
        <taxon>PX clade</taxon>
        <taxon>Phaeophyceae</taxon>
        <taxon>Ectocarpales</taxon>
        <taxon>Ectocarpaceae</taxon>
        <taxon>Ectocarpus</taxon>
    </lineage>
</organism>
<reference evidence="2 3" key="1">
    <citation type="journal article" date="2010" name="Nature">
        <title>The Ectocarpus genome and the independent evolution of multicellularity in brown algae.</title>
        <authorList>
            <person name="Cock J.M."/>
            <person name="Sterck L."/>
            <person name="Rouze P."/>
            <person name="Scornet D."/>
            <person name="Allen A.E."/>
            <person name="Amoutzias G."/>
            <person name="Anthouard V."/>
            <person name="Artiguenave F."/>
            <person name="Aury J.M."/>
            <person name="Badger J.H."/>
            <person name="Beszteri B."/>
            <person name="Billiau K."/>
            <person name="Bonnet E."/>
            <person name="Bothwell J.H."/>
            <person name="Bowler C."/>
            <person name="Boyen C."/>
            <person name="Brownlee C."/>
            <person name="Carrano C.J."/>
            <person name="Charrier B."/>
            <person name="Cho G.Y."/>
            <person name="Coelho S.M."/>
            <person name="Collen J."/>
            <person name="Corre E."/>
            <person name="Da Silva C."/>
            <person name="Delage L."/>
            <person name="Delaroque N."/>
            <person name="Dittami S.M."/>
            <person name="Doulbeau S."/>
            <person name="Elias M."/>
            <person name="Farnham G."/>
            <person name="Gachon C.M."/>
            <person name="Gschloessl B."/>
            <person name="Heesch S."/>
            <person name="Jabbari K."/>
            <person name="Jubin C."/>
            <person name="Kawai H."/>
            <person name="Kimura K."/>
            <person name="Kloareg B."/>
            <person name="Kupper F.C."/>
            <person name="Lang D."/>
            <person name="Le Bail A."/>
            <person name="Leblanc C."/>
            <person name="Lerouge P."/>
            <person name="Lohr M."/>
            <person name="Lopez P.J."/>
            <person name="Martens C."/>
            <person name="Maumus F."/>
            <person name="Michel G."/>
            <person name="Miranda-Saavedra D."/>
            <person name="Morales J."/>
            <person name="Moreau H."/>
            <person name="Motomura T."/>
            <person name="Nagasato C."/>
            <person name="Napoli C.A."/>
            <person name="Nelson D.R."/>
            <person name="Nyvall-Collen P."/>
            <person name="Peters A.F."/>
            <person name="Pommier C."/>
            <person name="Potin P."/>
            <person name="Poulain J."/>
            <person name="Quesneville H."/>
            <person name="Read B."/>
            <person name="Rensing S.A."/>
            <person name="Ritter A."/>
            <person name="Rousvoal S."/>
            <person name="Samanta M."/>
            <person name="Samson G."/>
            <person name="Schroeder D.C."/>
            <person name="Segurens B."/>
            <person name="Strittmatter M."/>
            <person name="Tonon T."/>
            <person name="Tregear J.W."/>
            <person name="Valentin K."/>
            <person name="von Dassow P."/>
            <person name="Yamagishi T."/>
            <person name="Van de Peer Y."/>
            <person name="Wincker P."/>
        </authorList>
    </citation>
    <scope>NUCLEOTIDE SEQUENCE [LARGE SCALE GENOMIC DNA]</scope>
    <source>
        <strain evidence="3">Ec32 / CCAP1310/4</strain>
    </source>
</reference>
<dbReference type="Proteomes" id="UP000002630">
    <property type="component" value="Linkage Group LG25"/>
</dbReference>
<dbReference type="eggNOG" id="KOG1119">
    <property type="taxonomic scope" value="Eukaryota"/>
</dbReference>
<evidence type="ECO:0000313" key="2">
    <source>
        <dbReference type="EMBL" id="CBN74331.1"/>
    </source>
</evidence>
<dbReference type="OrthoDB" id="4518at2759"/>
<feature type="transmembrane region" description="Helical" evidence="1">
    <location>
        <begin position="445"/>
        <end position="466"/>
    </location>
</feature>
<keyword evidence="1" id="KW-0472">Membrane</keyword>
<dbReference type="InParanoid" id="D8LHB2"/>
<dbReference type="AlphaFoldDB" id="D8LHB2"/>
<dbReference type="PANTHER" id="PTHR47380">
    <property type="entry name" value="OS02G0533000 PROTEIN"/>
    <property type="match status" value="1"/>
</dbReference>
<evidence type="ECO:0000256" key="1">
    <source>
        <dbReference type="SAM" id="Phobius"/>
    </source>
</evidence>
<evidence type="ECO:0000313" key="3">
    <source>
        <dbReference type="Proteomes" id="UP000002630"/>
    </source>
</evidence>
<gene>
    <name evidence="2" type="ORF">Esi_0019_0152</name>
</gene>